<feature type="compositionally biased region" description="Polar residues" evidence="1">
    <location>
        <begin position="70"/>
        <end position="83"/>
    </location>
</feature>
<protein>
    <submittedName>
        <fullName evidence="2">Uncharacterized protein</fullName>
    </submittedName>
</protein>
<dbReference type="STRING" id="1325734.A0A428NTT0"/>
<keyword evidence="3" id="KW-1185">Reference proteome</keyword>
<feature type="compositionally biased region" description="Low complexity" evidence="1">
    <location>
        <begin position="40"/>
        <end position="60"/>
    </location>
</feature>
<dbReference type="OrthoDB" id="5101730at2759"/>
<name>A0A428NTT0_9HYPO</name>
<dbReference type="EMBL" id="NKCI01000299">
    <property type="protein sequence ID" value="RSL44169.1"/>
    <property type="molecule type" value="Genomic_DNA"/>
</dbReference>
<dbReference type="AlphaFoldDB" id="A0A428NTT0"/>
<evidence type="ECO:0000256" key="1">
    <source>
        <dbReference type="SAM" id="MobiDB-lite"/>
    </source>
</evidence>
<feature type="compositionally biased region" description="Acidic residues" evidence="1">
    <location>
        <begin position="200"/>
        <end position="231"/>
    </location>
</feature>
<feature type="region of interest" description="Disordered" evidence="1">
    <location>
        <begin position="1"/>
        <end position="231"/>
    </location>
</feature>
<evidence type="ECO:0000313" key="2">
    <source>
        <dbReference type="EMBL" id="RSL44169.1"/>
    </source>
</evidence>
<accession>A0A428NTT0</accession>
<proteinExistence type="predicted"/>
<feature type="compositionally biased region" description="Low complexity" evidence="1">
    <location>
        <begin position="14"/>
        <end position="32"/>
    </location>
</feature>
<organism evidence="2 3">
    <name type="scientific">Fusarium duplospermum</name>
    <dbReference type="NCBI Taxonomy" id="1325734"/>
    <lineage>
        <taxon>Eukaryota</taxon>
        <taxon>Fungi</taxon>
        <taxon>Dikarya</taxon>
        <taxon>Ascomycota</taxon>
        <taxon>Pezizomycotina</taxon>
        <taxon>Sordariomycetes</taxon>
        <taxon>Hypocreomycetidae</taxon>
        <taxon>Hypocreales</taxon>
        <taxon>Nectriaceae</taxon>
        <taxon>Fusarium</taxon>
        <taxon>Fusarium solani species complex</taxon>
    </lineage>
</organism>
<feature type="compositionally biased region" description="Low complexity" evidence="1">
    <location>
        <begin position="90"/>
        <end position="121"/>
    </location>
</feature>
<dbReference type="Proteomes" id="UP000288168">
    <property type="component" value="Unassembled WGS sequence"/>
</dbReference>
<evidence type="ECO:0000313" key="3">
    <source>
        <dbReference type="Proteomes" id="UP000288168"/>
    </source>
</evidence>
<reference evidence="2 3" key="1">
    <citation type="submission" date="2017-06" db="EMBL/GenBank/DDBJ databases">
        <title>Comparative genomic analysis of Ambrosia Fusariam Clade fungi.</title>
        <authorList>
            <person name="Stajich J.E."/>
            <person name="Carrillo J."/>
            <person name="Kijimoto T."/>
            <person name="Eskalen A."/>
            <person name="O'Donnell K."/>
            <person name="Kasson M."/>
        </authorList>
    </citation>
    <scope>NUCLEOTIDE SEQUENCE [LARGE SCALE GENOMIC DNA]</scope>
    <source>
        <strain evidence="2 3">NRRL62584</strain>
    </source>
</reference>
<comment type="caution">
    <text evidence="2">The sequence shown here is derived from an EMBL/GenBank/DDBJ whole genome shotgun (WGS) entry which is preliminary data.</text>
</comment>
<gene>
    <name evidence="2" type="ORF">CEP54_014794</name>
</gene>
<sequence length="717" mass="79958">MAPSKNNSRKAKAASKASSATPRVLRPRAVPAPASPSPAPDLSSGPLSASQSVESSSFKSFKTPRRSTIAVKTTDVSKISNSARVLRPRATPATASPSSAASQSSSPSATSPSTGPSSAESLKTRSRSATTVETPSKAVETEPSTTTRVLRSRATLVPVPVSDGRLSLRRTKRARVASPSPVLSPVLGRYGKRPRVDSGSEFEDEEEEEEDDDNDDDDDDLNEDEYPEDVQDAIVDADGLIRVGPQPMKPQRFIRSGPHRKVRQKLNNALFHCHRTTDRHLPGWSWGILGQERRILLASLMSSMDDQSSDNDTVSRFCDYSGRQMSWAPGPHSPSLESVYPFIISEGRIGYHASPNVHIISSAINWAKSNYAPILLPIIAVWMNAHEEPDFRVRKAQLSWAYNSATNASILCYIFSLTSNHANQAKIWSKWTPSKQRAVLEALRTGTKTPVVTEALKEHSVNDLFTPRFLSSRGSWRQRVSQRQGPIQDKKHAYPQMLQIARKYDLTPAEFEHYLTIKAPNRLDRVFYPFHVLSRSQAEAYGWDWWTTIEFCGSMVTNMKRKCNRHAEAAGYGEDLNGYICMFWMAHYFCNKIQALKKQRPGATDEEIRFSILDRWNLPLIPWVGNPFKASLCKGPDHGIAMKLGQTTASGEVFDPVNDIDLTKSTVELDTWFTNRAMRNFATADWEAIRKALAAIPLHHSFWRVDLALGDTIWKGH</sequence>